<gene>
    <name evidence="2" type="ORF">B296_00021055</name>
</gene>
<feature type="region of interest" description="Disordered" evidence="1">
    <location>
        <begin position="58"/>
        <end position="80"/>
    </location>
</feature>
<accession>A0A427B045</accession>
<evidence type="ECO:0000313" key="2">
    <source>
        <dbReference type="EMBL" id="RRT81893.1"/>
    </source>
</evidence>
<sequence>RPRPSPSPFDWPMAPAVAAAVTHLQRQSSGSSYGGSSLSGDYYVPTTLASATVDSDAFNPMAAAGGEGRSKDGAAAAEAAAVGSSSSSAKSWAQQAEETYQLQLALALRLCSEAACADDPNFLDAVDQMVLPERATPASMSHRFWVRR</sequence>
<dbReference type="EMBL" id="AMZH03000801">
    <property type="protein sequence ID" value="RRT81893.1"/>
    <property type="molecule type" value="Genomic_DNA"/>
</dbReference>
<evidence type="ECO:0000256" key="1">
    <source>
        <dbReference type="SAM" id="MobiDB-lite"/>
    </source>
</evidence>
<comment type="caution">
    <text evidence="2">The sequence shown here is derived from an EMBL/GenBank/DDBJ whole genome shotgun (WGS) entry which is preliminary data.</text>
</comment>
<proteinExistence type="predicted"/>
<dbReference type="AlphaFoldDB" id="A0A427B045"/>
<organism evidence="2 3">
    <name type="scientific">Ensete ventricosum</name>
    <name type="common">Abyssinian banana</name>
    <name type="synonym">Musa ensete</name>
    <dbReference type="NCBI Taxonomy" id="4639"/>
    <lineage>
        <taxon>Eukaryota</taxon>
        <taxon>Viridiplantae</taxon>
        <taxon>Streptophyta</taxon>
        <taxon>Embryophyta</taxon>
        <taxon>Tracheophyta</taxon>
        <taxon>Spermatophyta</taxon>
        <taxon>Magnoliopsida</taxon>
        <taxon>Liliopsida</taxon>
        <taxon>Zingiberales</taxon>
        <taxon>Musaceae</taxon>
        <taxon>Ensete</taxon>
    </lineage>
</organism>
<evidence type="ECO:0000313" key="3">
    <source>
        <dbReference type="Proteomes" id="UP000287651"/>
    </source>
</evidence>
<protein>
    <submittedName>
        <fullName evidence="2">Uncharacterized protein</fullName>
    </submittedName>
</protein>
<name>A0A427B045_ENSVE</name>
<dbReference type="Proteomes" id="UP000287651">
    <property type="component" value="Unassembled WGS sequence"/>
</dbReference>
<feature type="non-terminal residue" evidence="2">
    <location>
        <position position="1"/>
    </location>
</feature>
<reference evidence="2 3" key="1">
    <citation type="journal article" date="2014" name="Agronomy (Basel)">
        <title>A Draft Genome Sequence for Ensete ventricosum, the Drought-Tolerant Tree Against Hunger.</title>
        <authorList>
            <person name="Harrison J."/>
            <person name="Moore K.A."/>
            <person name="Paszkiewicz K."/>
            <person name="Jones T."/>
            <person name="Grant M."/>
            <person name="Ambacheew D."/>
            <person name="Muzemil S."/>
            <person name="Studholme D.J."/>
        </authorList>
    </citation>
    <scope>NUCLEOTIDE SEQUENCE [LARGE SCALE GENOMIC DNA]</scope>
</reference>